<organism evidence="2 3">
    <name type="scientific">Seriola dumerili</name>
    <name type="common">Greater amberjack</name>
    <name type="synonym">Caranx dumerili</name>
    <dbReference type="NCBI Taxonomy" id="41447"/>
    <lineage>
        <taxon>Eukaryota</taxon>
        <taxon>Metazoa</taxon>
        <taxon>Chordata</taxon>
        <taxon>Craniata</taxon>
        <taxon>Vertebrata</taxon>
        <taxon>Euteleostomi</taxon>
        <taxon>Actinopterygii</taxon>
        <taxon>Neopterygii</taxon>
        <taxon>Teleostei</taxon>
        <taxon>Neoteleostei</taxon>
        <taxon>Acanthomorphata</taxon>
        <taxon>Carangaria</taxon>
        <taxon>Carangiformes</taxon>
        <taxon>Carangidae</taxon>
        <taxon>Seriola</taxon>
    </lineage>
</organism>
<proteinExistence type="predicted"/>
<evidence type="ECO:0000256" key="1">
    <source>
        <dbReference type="SAM" id="MobiDB-lite"/>
    </source>
</evidence>
<accession>A0A3B4TCY6</accession>
<dbReference type="Ensembl" id="ENSSDUT00000004089.1">
    <property type="protein sequence ID" value="ENSSDUP00000004004.1"/>
    <property type="gene ID" value="ENSSDUG00000003001.1"/>
</dbReference>
<sequence length="181" mass="19755">RTKGSRQGLCVTLGYYKQTRQVRETGGDSSHQNGQPNDGHCHGDPGKQSIPHTPEASAAGSWRLALSFCTLPGETCTEKGGVEGSEDGNINTITHTPLSWKHFLCTPFSPPHPSSWCGPSPLPAGPSGPHPHFPQHRAAQPWPGAFLFPHSVHEPSLPTVQDKTIYIWLYPKRALKNKNKQ</sequence>
<evidence type="ECO:0000313" key="2">
    <source>
        <dbReference type="Ensembl" id="ENSSDUP00000004004.1"/>
    </source>
</evidence>
<protein>
    <submittedName>
        <fullName evidence="2">Uncharacterized protein</fullName>
    </submittedName>
</protein>
<keyword evidence="3" id="KW-1185">Reference proteome</keyword>
<feature type="compositionally biased region" description="Polar residues" evidence="1">
    <location>
        <begin position="27"/>
        <end position="36"/>
    </location>
</feature>
<name>A0A3B4TCY6_SERDU</name>
<dbReference type="Proteomes" id="UP000261420">
    <property type="component" value="Unplaced"/>
</dbReference>
<reference evidence="2" key="1">
    <citation type="submission" date="2025-08" db="UniProtKB">
        <authorList>
            <consortium name="Ensembl"/>
        </authorList>
    </citation>
    <scope>IDENTIFICATION</scope>
</reference>
<feature type="region of interest" description="Disordered" evidence="1">
    <location>
        <begin position="23"/>
        <end position="57"/>
    </location>
</feature>
<evidence type="ECO:0000313" key="3">
    <source>
        <dbReference type="Proteomes" id="UP000261420"/>
    </source>
</evidence>
<dbReference type="AlphaFoldDB" id="A0A3B4TCY6"/>
<reference evidence="2" key="2">
    <citation type="submission" date="2025-09" db="UniProtKB">
        <authorList>
            <consortium name="Ensembl"/>
        </authorList>
    </citation>
    <scope>IDENTIFICATION</scope>
</reference>